<dbReference type="GO" id="GO:0005840">
    <property type="term" value="C:ribosome"/>
    <property type="evidence" value="ECO:0007669"/>
    <property type="project" value="UniProtKB-KW"/>
</dbReference>
<dbReference type="STRING" id="699431.SY89_01244"/>
<dbReference type="InterPro" id="IPR011017">
    <property type="entry name" value="TRASH_dom"/>
</dbReference>
<comment type="subunit">
    <text evidence="5">Part of the 50S ribosomal subunit. Forms a cluster with proteins L3 and L14.</text>
</comment>
<gene>
    <name evidence="5" type="primary">rpl24e</name>
    <name evidence="8" type="ORF">SY89_01244</name>
</gene>
<dbReference type="EMBL" id="LGUC01000001">
    <property type="protein sequence ID" value="KPN30509.1"/>
    <property type="molecule type" value="Genomic_DNA"/>
</dbReference>
<dbReference type="PATRIC" id="fig|699431.3.peg.1271"/>
<feature type="binding site" evidence="5">
    <location>
        <position position="10"/>
    </location>
    <ligand>
        <name>Zn(2+)</name>
        <dbReference type="ChEBI" id="CHEBI:29105"/>
    </ligand>
</feature>
<keyword evidence="2 5" id="KW-0863">Zinc-finger</keyword>
<comment type="caution">
    <text evidence="8">The sequence shown here is derived from an EMBL/GenBank/DDBJ whole genome shotgun (WGS) entry which is preliminary data.</text>
</comment>
<keyword evidence="5" id="KW-0699">rRNA-binding</keyword>
<feature type="binding site" evidence="5">
    <location>
        <position position="7"/>
    </location>
    <ligand>
        <name>Zn(2+)</name>
        <dbReference type="ChEBI" id="CHEBI:29105"/>
    </ligand>
</feature>
<protein>
    <recommendedName>
        <fullName evidence="5">Large ribosomal subunit protein eL24</fullName>
    </recommendedName>
</protein>
<evidence type="ECO:0000256" key="5">
    <source>
        <dbReference type="HAMAP-Rule" id="MF_00773"/>
    </source>
</evidence>
<evidence type="ECO:0000259" key="7">
    <source>
        <dbReference type="SMART" id="SM00746"/>
    </source>
</evidence>
<keyword evidence="5" id="KW-0694">RNA-binding</keyword>
<dbReference type="OrthoDB" id="55506at2157"/>
<dbReference type="Proteomes" id="UP000050535">
    <property type="component" value="Unassembled WGS sequence"/>
</dbReference>
<dbReference type="InterPro" id="IPR038630">
    <property type="entry name" value="L24e/L24_sf"/>
</dbReference>
<dbReference type="GO" id="GO:0019843">
    <property type="term" value="F:rRNA binding"/>
    <property type="evidence" value="ECO:0007669"/>
    <property type="project" value="UniProtKB-UniRule"/>
</dbReference>
<reference evidence="9" key="1">
    <citation type="submission" date="2013-11" db="EMBL/GenBank/DDBJ databases">
        <authorList>
            <person name="Hoang H.T."/>
            <person name="Killian M.L."/>
            <person name="Madson D.M."/>
            <person name="Arruda P.H.E."/>
            <person name="Sun D."/>
            <person name="Schwartz K.J."/>
            <person name="Yoon K."/>
        </authorList>
    </citation>
    <scope>NUCLEOTIDE SEQUENCE [LARGE SCALE GENOMIC DNA]</scope>
    <source>
        <strain evidence="9">CDK2</strain>
    </source>
</reference>
<dbReference type="InterPro" id="IPR055345">
    <property type="entry name" value="Ribosomal_eL24-rel_arc"/>
</dbReference>
<dbReference type="Gene3D" id="2.30.170.20">
    <property type="entry name" value="Ribosomal protein L24e"/>
    <property type="match status" value="1"/>
</dbReference>
<feature type="domain" description="TRASH" evidence="7">
    <location>
        <begin position="7"/>
        <end position="45"/>
    </location>
</feature>
<name>A0A0P7I1C4_9EURY</name>
<dbReference type="Pfam" id="PF01246">
    <property type="entry name" value="Ribosomal_L24e"/>
    <property type="match status" value="1"/>
</dbReference>
<dbReference type="NCBIfam" id="NF034186">
    <property type="entry name" value="PRK14891.1-1"/>
    <property type="match status" value="1"/>
</dbReference>
<evidence type="ECO:0000256" key="2">
    <source>
        <dbReference type="ARBA" id="ARBA00022771"/>
    </source>
</evidence>
<dbReference type="GO" id="GO:0008270">
    <property type="term" value="F:zinc ion binding"/>
    <property type="evidence" value="ECO:0007669"/>
    <property type="project" value="UniProtKB-UniRule"/>
</dbReference>
<proteinExistence type="inferred from homology"/>
<evidence type="ECO:0000256" key="4">
    <source>
        <dbReference type="ARBA" id="ARBA00023274"/>
    </source>
</evidence>
<keyword evidence="3 5" id="KW-0689">Ribosomal protein</keyword>
<dbReference type="SMART" id="SM00746">
    <property type="entry name" value="TRASH"/>
    <property type="match status" value="1"/>
</dbReference>
<evidence type="ECO:0000256" key="1">
    <source>
        <dbReference type="ARBA" id="ARBA00005647"/>
    </source>
</evidence>
<evidence type="ECO:0000256" key="6">
    <source>
        <dbReference type="SAM" id="MobiDB-lite"/>
    </source>
</evidence>
<keyword evidence="5" id="KW-0862">Zinc</keyword>
<dbReference type="CDD" id="cd00472">
    <property type="entry name" value="Ribosomal_L24e_L24"/>
    <property type="match status" value="1"/>
</dbReference>
<dbReference type="GO" id="GO:0003735">
    <property type="term" value="F:structural constituent of ribosome"/>
    <property type="evidence" value="ECO:0007669"/>
    <property type="project" value="InterPro"/>
</dbReference>
<feature type="region of interest" description="Disordered" evidence="6">
    <location>
        <begin position="38"/>
        <end position="106"/>
    </location>
</feature>
<evidence type="ECO:0000313" key="9">
    <source>
        <dbReference type="Proteomes" id="UP000050535"/>
    </source>
</evidence>
<feature type="compositionally biased region" description="Acidic residues" evidence="6">
    <location>
        <begin position="63"/>
        <end position="106"/>
    </location>
</feature>
<sequence length="106" mass="11766">MPQNRTCDYCGDDVEPGTGTMFVRTNGSVIHYCSAKCEKNADLGREPRDLEWTEEGGDHGVEEDVEEAEPETDAVEEEADEDEADSEEAEDEASTADEDENDEDEE</sequence>
<feature type="compositionally biased region" description="Basic and acidic residues" evidence="6">
    <location>
        <begin position="38"/>
        <end position="62"/>
    </location>
</feature>
<evidence type="ECO:0000313" key="8">
    <source>
        <dbReference type="EMBL" id="KPN30509.1"/>
    </source>
</evidence>
<feature type="binding site" evidence="5">
    <location>
        <position position="33"/>
    </location>
    <ligand>
        <name>Zn(2+)</name>
        <dbReference type="ChEBI" id="CHEBI:29105"/>
    </ligand>
</feature>
<dbReference type="GO" id="GO:1990904">
    <property type="term" value="C:ribonucleoprotein complex"/>
    <property type="evidence" value="ECO:0007669"/>
    <property type="project" value="UniProtKB-KW"/>
</dbReference>
<comment type="function">
    <text evidence="5">Binds to the 23S rRNA.</text>
</comment>
<keyword evidence="4 5" id="KW-0687">Ribonucleoprotein</keyword>
<feature type="zinc finger region" description="C4-type" evidence="5">
    <location>
        <begin position="7"/>
        <end position="37"/>
    </location>
</feature>
<keyword evidence="9" id="KW-1185">Reference proteome</keyword>
<organism evidence="8 9">
    <name type="scientific">Halolamina pelagica</name>
    <dbReference type="NCBI Taxonomy" id="699431"/>
    <lineage>
        <taxon>Archaea</taxon>
        <taxon>Methanobacteriati</taxon>
        <taxon>Methanobacteriota</taxon>
        <taxon>Stenosarchaea group</taxon>
        <taxon>Halobacteria</taxon>
        <taxon>Halobacteriales</taxon>
        <taxon>Haloferacaceae</taxon>
    </lineage>
</organism>
<dbReference type="SUPFAM" id="SSF57716">
    <property type="entry name" value="Glucocorticoid receptor-like (DNA-binding domain)"/>
    <property type="match status" value="1"/>
</dbReference>
<dbReference type="InterPro" id="IPR000988">
    <property type="entry name" value="Ribosomal_eL24-rel_N"/>
</dbReference>
<accession>A0A0P7I1C4</accession>
<dbReference type="AlphaFoldDB" id="A0A0P7I1C4"/>
<comment type="cofactor">
    <cofactor evidence="5">
        <name>Zn(2+)</name>
        <dbReference type="ChEBI" id="CHEBI:29105"/>
    </cofactor>
    <text evidence="5">Binds 1 zinc ion per subunit.</text>
</comment>
<evidence type="ECO:0000256" key="3">
    <source>
        <dbReference type="ARBA" id="ARBA00022980"/>
    </source>
</evidence>
<keyword evidence="5" id="KW-0479">Metal-binding</keyword>
<comment type="similarity">
    <text evidence="1 5">Belongs to the eukaryotic ribosomal protein eL24 family.</text>
</comment>
<dbReference type="HAMAP" id="MF_00773">
    <property type="entry name" value="Ribosomal_eL24"/>
    <property type="match status" value="1"/>
</dbReference>
<dbReference type="GO" id="GO:0006412">
    <property type="term" value="P:translation"/>
    <property type="evidence" value="ECO:0007669"/>
    <property type="project" value="UniProtKB-UniRule"/>
</dbReference>
<dbReference type="RefSeq" id="WP_054583461.1">
    <property type="nucleotide sequence ID" value="NZ_LGUC01000001.1"/>
</dbReference>
<feature type="binding site" evidence="5">
    <location>
        <position position="37"/>
    </location>
    <ligand>
        <name>Zn(2+)</name>
        <dbReference type="ChEBI" id="CHEBI:29105"/>
    </ligand>
</feature>